<dbReference type="PANTHER" id="PTHR34776">
    <property type="entry name" value="F17F16.3 PROTEIN"/>
    <property type="match status" value="1"/>
</dbReference>
<feature type="compositionally biased region" description="Polar residues" evidence="1">
    <location>
        <begin position="7"/>
        <end position="16"/>
    </location>
</feature>
<dbReference type="OrthoDB" id="1028014at2759"/>
<sequence length="417" mass="46567">MADSKPDSVQQTNGDEQTAAGEKHQIEHEAPDAKRTKTDGQTTLDDMVIRSDKNDKDKSEDSKGDTKQEDESNDNKDDAEKQEDESKDSKDDSEKQEDDNAKPSDEKQTSNGQDAVQPSEEPDVPSSILEKGIIYFFIRGRVNLEDPESVDDIARSFIMLRPIAKDARLGDGPIADSGNTRILALPKKTLPESGKEKYMVFVEKSGASYEEIKKDFLAADEYDTKSAGTRRTPPAKPVGEGVYAITSTGRESHLAYLTTLPEKLDEVQKELGLKEKGSFIISTKNPEFPGPQNAQLPEGPGFSKEQVQYCSFQMINTNAIRIIQEFRSLRWLPSKPAHFDYVNAQILLIGESEGIEKAVEPQEKDQKDGKEEPETVLEHLEDDDVKRMKHLADDQSAAIYADLHVQAKDYPKLQTTF</sequence>
<protein>
    <recommendedName>
        <fullName evidence="4">BTB domain transcription factor</fullName>
    </recommendedName>
</protein>
<evidence type="ECO:0000256" key="1">
    <source>
        <dbReference type="SAM" id="MobiDB-lite"/>
    </source>
</evidence>
<gene>
    <name evidence="2" type="ORF">FLONG3_9076</name>
</gene>
<dbReference type="EMBL" id="PXOG01000228">
    <property type="protein sequence ID" value="RGP65944.1"/>
    <property type="molecule type" value="Genomic_DNA"/>
</dbReference>
<feature type="compositionally biased region" description="Basic and acidic residues" evidence="1">
    <location>
        <begin position="21"/>
        <end position="38"/>
    </location>
</feature>
<feature type="compositionally biased region" description="Basic and acidic residues" evidence="1">
    <location>
        <begin position="87"/>
        <end position="108"/>
    </location>
</feature>
<dbReference type="AlphaFoldDB" id="A0A395S0U1"/>
<keyword evidence="3" id="KW-1185">Reference proteome</keyword>
<organism evidence="2 3">
    <name type="scientific">Fusarium longipes</name>
    <dbReference type="NCBI Taxonomy" id="694270"/>
    <lineage>
        <taxon>Eukaryota</taxon>
        <taxon>Fungi</taxon>
        <taxon>Dikarya</taxon>
        <taxon>Ascomycota</taxon>
        <taxon>Pezizomycotina</taxon>
        <taxon>Sordariomycetes</taxon>
        <taxon>Hypocreomycetidae</taxon>
        <taxon>Hypocreales</taxon>
        <taxon>Nectriaceae</taxon>
        <taxon>Fusarium</taxon>
    </lineage>
</organism>
<dbReference type="PANTHER" id="PTHR34776:SF1">
    <property type="entry name" value="F17F16.3 PROTEIN"/>
    <property type="match status" value="1"/>
</dbReference>
<evidence type="ECO:0008006" key="4">
    <source>
        <dbReference type="Google" id="ProtNLM"/>
    </source>
</evidence>
<dbReference type="STRING" id="694270.A0A395S0U1"/>
<feature type="region of interest" description="Disordered" evidence="1">
    <location>
        <begin position="358"/>
        <end position="384"/>
    </location>
</feature>
<dbReference type="Proteomes" id="UP000266234">
    <property type="component" value="Unassembled WGS sequence"/>
</dbReference>
<evidence type="ECO:0000313" key="3">
    <source>
        <dbReference type="Proteomes" id="UP000266234"/>
    </source>
</evidence>
<evidence type="ECO:0000313" key="2">
    <source>
        <dbReference type="EMBL" id="RGP65944.1"/>
    </source>
</evidence>
<feature type="region of interest" description="Disordered" evidence="1">
    <location>
        <begin position="1"/>
        <end position="125"/>
    </location>
</feature>
<reference evidence="2 3" key="1">
    <citation type="journal article" date="2018" name="PLoS Pathog.">
        <title>Evolution of structural diversity of trichothecenes, a family of toxins produced by plant pathogenic and entomopathogenic fungi.</title>
        <authorList>
            <person name="Proctor R.H."/>
            <person name="McCormick S.P."/>
            <person name="Kim H.S."/>
            <person name="Cardoza R.E."/>
            <person name="Stanley A.M."/>
            <person name="Lindo L."/>
            <person name="Kelly A."/>
            <person name="Brown D.W."/>
            <person name="Lee T."/>
            <person name="Vaughan M.M."/>
            <person name="Alexander N.J."/>
            <person name="Busman M."/>
            <person name="Gutierrez S."/>
        </authorList>
    </citation>
    <scope>NUCLEOTIDE SEQUENCE [LARGE SCALE GENOMIC DNA]</scope>
    <source>
        <strain evidence="2 3">NRRL 20695</strain>
    </source>
</reference>
<proteinExistence type="predicted"/>
<comment type="caution">
    <text evidence="2">The sequence shown here is derived from an EMBL/GenBank/DDBJ whole genome shotgun (WGS) entry which is preliminary data.</text>
</comment>
<name>A0A395S0U1_9HYPO</name>
<feature type="compositionally biased region" description="Basic and acidic residues" evidence="1">
    <location>
        <begin position="47"/>
        <end position="79"/>
    </location>
</feature>
<accession>A0A395S0U1</accession>